<feature type="domain" description="P2X purinoreceptor 7 intracellular" evidence="1">
    <location>
        <begin position="52"/>
        <end position="150"/>
    </location>
</feature>
<dbReference type="Pfam" id="PF20478">
    <property type="entry name" value="P2RX7_C"/>
    <property type="match status" value="1"/>
</dbReference>
<name>A0A8C5A1U9_GADMO</name>
<dbReference type="PANTHER" id="PTHR36981">
    <property type="entry name" value="ZGC:195170"/>
    <property type="match status" value="1"/>
</dbReference>
<organism evidence="2 3">
    <name type="scientific">Gadus morhua</name>
    <name type="common">Atlantic cod</name>
    <dbReference type="NCBI Taxonomy" id="8049"/>
    <lineage>
        <taxon>Eukaryota</taxon>
        <taxon>Metazoa</taxon>
        <taxon>Chordata</taxon>
        <taxon>Craniata</taxon>
        <taxon>Vertebrata</taxon>
        <taxon>Euteleostomi</taxon>
        <taxon>Actinopterygii</taxon>
        <taxon>Neopterygii</taxon>
        <taxon>Teleostei</taxon>
        <taxon>Neoteleostei</taxon>
        <taxon>Acanthomorphata</taxon>
        <taxon>Zeiogadaria</taxon>
        <taxon>Gadariae</taxon>
        <taxon>Gadiformes</taxon>
        <taxon>Gadoidei</taxon>
        <taxon>Gadidae</taxon>
        <taxon>Gadus</taxon>
    </lineage>
</organism>
<accession>A0A8C5A1U9</accession>
<evidence type="ECO:0000313" key="2">
    <source>
        <dbReference type="Ensembl" id="ENSGMOP00000023435.1"/>
    </source>
</evidence>
<dbReference type="InterPro" id="IPR046815">
    <property type="entry name" value="P2RX7_C"/>
</dbReference>
<evidence type="ECO:0000259" key="1">
    <source>
        <dbReference type="Pfam" id="PF20478"/>
    </source>
</evidence>
<evidence type="ECO:0000313" key="3">
    <source>
        <dbReference type="Proteomes" id="UP000694546"/>
    </source>
</evidence>
<keyword evidence="3" id="KW-1185">Reference proteome</keyword>
<dbReference type="PANTHER" id="PTHR36981:SF1">
    <property type="entry name" value="P2X PURINORECEPTOR 7 INTRACELLULAR DOMAIN-CONTAINING PROTEIN"/>
    <property type="match status" value="1"/>
</dbReference>
<protein>
    <recommendedName>
        <fullName evidence="1">P2X purinoreceptor 7 intracellular domain-containing protein</fullName>
    </recommendedName>
</protein>
<dbReference type="Proteomes" id="UP000694546">
    <property type="component" value="Chromosome 2"/>
</dbReference>
<dbReference type="Ensembl" id="ENSGMOT00000044651.1">
    <property type="protein sequence ID" value="ENSGMOP00000023435.1"/>
    <property type="gene ID" value="ENSGMOG00000035654.1"/>
</dbReference>
<dbReference type="OMA" id="FRQDHES"/>
<proteinExistence type="predicted"/>
<reference evidence="2" key="2">
    <citation type="submission" date="2025-09" db="UniProtKB">
        <authorList>
            <consortium name="Ensembl"/>
        </authorList>
    </citation>
    <scope>IDENTIFICATION</scope>
</reference>
<reference evidence="2" key="1">
    <citation type="submission" date="2025-08" db="UniProtKB">
        <authorList>
            <consortium name="Ensembl"/>
        </authorList>
    </citation>
    <scope>IDENTIFICATION</scope>
</reference>
<sequence length="155" mass="17755">PGSNTWPGVYGGRDSKRVCVAVFGRCLCGRCHPMETVVESLCCREVSAFWSLVEELTPRPADVTCLTQHPGFEACCLNPFVLKIAYTHFRQDHESFLLIPRQYRYTAYRQAIRWAYGVLGRSIRKPLPSCVVSTIRQQFQNADQTYQGFQWPCLD</sequence>
<dbReference type="AlphaFoldDB" id="A0A8C5A1U9"/>
<dbReference type="GeneTree" id="ENSGT00530000068605"/>